<dbReference type="EMBL" id="BNAW01000064">
    <property type="protein sequence ID" value="GHG45694.1"/>
    <property type="molecule type" value="Genomic_DNA"/>
</dbReference>
<feature type="region of interest" description="Disordered" evidence="1">
    <location>
        <begin position="1"/>
        <end position="51"/>
    </location>
</feature>
<organism evidence="2 3">
    <name type="scientific">Amycolatopsis bullii</name>
    <dbReference type="NCBI Taxonomy" id="941987"/>
    <lineage>
        <taxon>Bacteria</taxon>
        <taxon>Bacillati</taxon>
        <taxon>Actinomycetota</taxon>
        <taxon>Actinomycetes</taxon>
        <taxon>Pseudonocardiales</taxon>
        <taxon>Pseudonocardiaceae</taxon>
        <taxon>Amycolatopsis</taxon>
    </lineage>
</organism>
<evidence type="ECO:0000313" key="3">
    <source>
        <dbReference type="Proteomes" id="UP000649955"/>
    </source>
</evidence>
<feature type="compositionally biased region" description="Basic and acidic residues" evidence="1">
    <location>
        <begin position="13"/>
        <end position="32"/>
    </location>
</feature>
<sequence length="51" mass="5384">MASMMGAAPGSRKAGDHTGTRPDAGNRPDGLTRTHVLYGHKGKLTSLSTYR</sequence>
<evidence type="ECO:0000256" key="1">
    <source>
        <dbReference type="SAM" id="MobiDB-lite"/>
    </source>
</evidence>
<evidence type="ECO:0000313" key="2">
    <source>
        <dbReference type="EMBL" id="GHG45694.1"/>
    </source>
</evidence>
<proteinExistence type="predicted"/>
<comment type="caution">
    <text evidence="2">The sequence shown here is derived from an EMBL/GenBank/DDBJ whole genome shotgun (WGS) entry which is preliminary data.</text>
</comment>
<name>A0ABQ3KQG1_9PSEU</name>
<dbReference type="Proteomes" id="UP000649955">
    <property type="component" value="Unassembled WGS sequence"/>
</dbReference>
<protein>
    <submittedName>
        <fullName evidence="2">Uncharacterized protein</fullName>
    </submittedName>
</protein>
<keyword evidence="3" id="KW-1185">Reference proteome</keyword>
<accession>A0ABQ3KQG1</accession>
<gene>
    <name evidence="2" type="ORF">GCM10017567_80240</name>
</gene>
<reference evidence="3" key="1">
    <citation type="journal article" date="2019" name="Int. J. Syst. Evol. Microbiol.">
        <title>The Global Catalogue of Microorganisms (GCM) 10K type strain sequencing project: providing services to taxonomists for standard genome sequencing and annotation.</title>
        <authorList>
            <consortium name="The Broad Institute Genomics Platform"/>
            <consortium name="The Broad Institute Genome Sequencing Center for Infectious Disease"/>
            <person name="Wu L."/>
            <person name="Ma J."/>
        </authorList>
    </citation>
    <scope>NUCLEOTIDE SEQUENCE [LARGE SCALE GENOMIC DNA]</scope>
    <source>
        <strain evidence="3">CGMCC 4.7680</strain>
    </source>
</reference>